<comment type="subcellular location">
    <subcellularLocation>
        <location evidence="1">Membrane</location>
        <topology evidence="1">Multi-pass membrane protein</topology>
    </subcellularLocation>
</comment>
<dbReference type="PANTHER" id="PTHR12064:SF4">
    <property type="entry name" value="METAL TRANSPORTER CNNM-4"/>
    <property type="match status" value="1"/>
</dbReference>
<reference evidence="11" key="1">
    <citation type="submission" date="2020-09" db="EMBL/GenBank/DDBJ databases">
        <authorList>
            <person name="Kikuchi T."/>
        </authorList>
    </citation>
    <scope>NUCLEOTIDE SEQUENCE</scope>
    <source>
        <strain evidence="11">SH1</strain>
    </source>
</reference>
<dbReference type="OrthoDB" id="5353557at2759"/>
<feature type="transmembrane region" description="Helical" evidence="8">
    <location>
        <begin position="269"/>
        <end position="287"/>
    </location>
</feature>
<gene>
    <name evidence="11" type="ORF">BOKJ2_LOCUS12972</name>
</gene>
<evidence type="ECO:0000259" key="10">
    <source>
        <dbReference type="PROSITE" id="PS51846"/>
    </source>
</evidence>
<dbReference type="InterPro" id="IPR044751">
    <property type="entry name" value="Ion_transp-like_CBS"/>
</dbReference>
<keyword evidence="5" id="KW-0406">Ion transport</keyword>
<dbReference type="GO" id="GO:1905941">
    <property type="term" value="P:positive regulation of gonad development"/>
    <property type="evidence" value="ECO:0007669"/>
    <property type="project" value="UniProtKB-ARBA"/>
</dbReference>
<evidence type="ECO:0000256" key="6">
    <source>
        <dbReference type="ARBA" id="ARBA00023136"/>
    </source>
</evidence>
<keyword evidence="6 7" id="KW-0472">Membrane</keyword>
<dbReference type="Gene3D" id="3.10.580.10">
    <property type="entry name" value="CBS-domain"/>
    <property type="match status" value="1"/>
</dbReference>
<organism evidence="11 12">
    <name type="scientific">Bursaphelenchus okinawaensis</name>
    <dbReference type="NCBI Taxonomy" id="465554"/>
    <lineage>
        <taxon>Eukaryota</taxon>
        <taxon>Metazoa</taxon>
        <taxon>Ecdysozoa</taxon>
        <taxon>Nematoda</taxon>
        <taxon>Chromadorea</taxon>
        <taxon>Rhabditida</taxon>
        <taxon>Tylenchina</taxon>
        <taxon>Tylenchomorpha</taxon>
        <taxon>Aphelenchoidea</taxon>
        <taxon>Aphelenchoididae</taxon>
        <taxon>Bursaphelenchus</taxon>
    </lineage>
</organism>
<keyword evidence="4 7" id="KW-1133">Transmembrane helix</keyword>
<evidence type="ECO:0000256" key="1">
    <source>
        <dbReference type="ARBA" id="ARBA00004141"/>
    </source>
</evidence>
<dbReference type="GO" id="GO:0022857">
    <property type="term" value="F:transmembrane transporter activity"/>
    <property type="evidence" value="ECO:0007669"/>
    <property type="project" value="TreeGrafter"/>
</dbReference>
<dbReference type="InterPro" id="IPR046342">
    <property type="entry name" value="CBS_dom_sf"/>
</dbReference>
<feature type="signal peptide" evidence="9">
    <location>
        <begin position="1"/>
        <end position="17"/>
    </location>
</feature>
<feature type="chain" id="PRO_5035682010" description="CNNM transmembrane domain-containing protein" evidence="9">
    <location>
        <begin position="18"/>
        <end position="670"/>
    </location>
</feature>
<dbReference type="GO" id="GO:0008340">
    <property type="term" value="P:determination of adult lifespan"/>
    <property type="evidence" value="ECO:0007669"/>
    <property type="project" value="UniProtKB-ARBA"/>
</dbReference>
<accession>A0A811LH90</accession>
<dbReference type="Pfam" id="PF01595">
    <property type="entry name" value="CNNM"/>
    <property type="match status" value="1"/>
</dbReference>
<dbReference type="AlphaFoldDB" id="A0A811LH90"/>
<evidence type="ECO:0000256" key="8">
    <source>
        <dbReference type="SAM" id="Phobius"/>
    </source>
</evidence>
<dbReference type="PANTHER" id="PTHR12064">
    <property type="entry name" value="METAL TRANSPORTER CNNM"/>
    <property type="match status" value="1"/>
</dbReference>
<evidence type="ECO:0000256" key="5">
    <source>
        <dbReference type="ARBA" id="ARBA00023065"/>
    </source>
</evidence>
<dbReference type="GO" id="GO:0005886">
    <property type="term" value="C:plasma membrane"/>
    <property type="evidence" value="ECO:0007669"/>
    <property type="project" value="TreeGrafter"/>
</dbReference>
<evidence type="ECO:0000256" key="3">
    <source>
        <dbReference type="ARBA" id="ARBA00022692"/>
    </source>
</evidence>
<dbReference type="EMBL" id="CAJFDH010000006">
    <property type="protein sequence ID" value="CAD5228913.1"/>
    <property type="molecule type" value="Genomic_DNA"/>
</dbReference>
<evidence type="ECO:0000256" key="2">
    <source>
        <dbReference type="ARBA" id="ARBA00010484"/>
    </source>
</evidence>
<keyword evidence="9" id="KW-0732">Signal</keyword>
<evidence type="ECO:0000256" key="7">
    <source>
        <dbReference type="PROSITE-ProRule" id="PRU01193"/>
    </source>
</evidence>
<dbReference type="InterPro" id="IPR002550">
    <property type="entry name" value="CNNM"/>
</dbReference>
<name>A0A811LH90_9BILA</name>
<sequence length="670" mass="76030">MFGLVLVTFCILLPYNAYRYYTVTEDVIGMRLYTGDHIRVSLNKPFVMTLYGKDVALEDIERAWLTSSDRCSASTVKEPSFLKLAILPEASTSGMLRMKSLSISSPDVYKLCLQRSSSYELITDPTMVIEISDLDVKPLVPLLVMIPTFILFMCTNALFSGMNMAFFCIPHNDIILLQRYNDADQNKQAHAILQIRKNSNWLVCTLVLGNTIVNTVSTLLIEDACKPLAPKTKIIVINVVPVLLNMFFGEIFPQAFVKNRGLRVARRTLWIAKFFMVLFLPVAYPLSRLLDFLIGTQGVEVMDAKKFEGMIKLQMTNNLPKDILERAFRFKDVTVGSIMTSINDAWLLSSEDILDINCLVNIMEMGYTRVPVYLGNDRGLIVALLNVKELIFLDPNQKIKVIDKPECLITAQYVFEEMPASKLMEEMISGHVHLCIVAKYQHGCHIVTGLITLEDIIEELIGEIYDDTDVSSKRLKPGTHDDKATLRWLKDHTKGLHLTPMEQTRVMQELCDNCAAFNMLQLTVQEMRKLISLCPVIQSNDKETVITKEKIVNTLFIVIRGSVLSPEGHYINVEYKIYGSVLISRMLHVFSRQGFKADVSNVSYVSTQDVVVIEGSVLLMMEMSTISSLLLSIHNEHAHKNISTKHDYYVNDLLHSHQPTKPIKKRKNRI</sequence>
<feature type="domain" description="CNNM transmembrane" evidence="10">
    <location>
        <begin position="138"/>
        <end position="324"/>
    </location>
</feature>
<dbReference type="Proteomes" id="UP000783686">
    <property type="component" value="Unassembled WGS sequence"/>
</dbReference>
<evidence type="ECO:0000313" key="11">
    <source>
        <dbReference type="EMBL" id="CAD5228913.1"/>
    </source>
</evidence>
<dbReference type="Proteomes" id="UP000614601">
    <property type="component" value="Unassembled WGS sequence"/>
</dbReference>
<dbReference type="EMBL" id="CAJFCW020000006">
    <property type="protein sequence ID" value="CAG9125263.1"/>
    <property type="molecule type" value="Genomic_DNA"/>
</dbReference>
<keyword evidence="3 7" id="KW-0812">Transmembrane</keyword>
<dbReference type="GO" id="GO:0010960">
    <property type="term" value="P:magnesium ion homeostasis"/>
    <property type="evidence" value="ECO:0007669"/>
    <property type="project" value="InterPro"/>
</dbReference>
<feature type="transmembrane region" description="Helical" evidence="8">
    <location>
        <begin position="201"/>
        <end position="221"/>
    </location>
</feature>
<keyword evidence="12" id="KW-1185">Reference proteome</keyword>
<dbReference type="PROSITE" id="PS51846">
    <property type="entry name" value="CNNM"/>
    <property type="match status" value="1"/>
</dbReference>
<feature type="transmembrane region" description="Helical" evidence="8">
    <location>
        <begin position="233"/>
        <end position="257"/>
    </location>
</feature>
<evidence type="ECO:0000256" key="4">
    <source>
        <dbReference type="ARBA" id="ARBA00022989"/>
    </source>
</evidence>
<dbReference type="GO" id="GO:0006811">
    <property type="term" value="P:monoatomic ion transport"/>
    <property type="evidence" value="ECO:0007669"/>
    <property type="project" value="UniProtKB-KW"/>
</dbReference>
<dbReference type="SUPFAM" id="SSF54631">
    <property type="entry name" value="CBS-domain pair"/>
    <property type="match status" value="1"/>
</dbReference>
<proteinExistence type="inferred from homology"/>
<evidence type="ECO:0000313" key="12">
    <source>
        <dbReference type="Proteomes" id="UP000614601"/>
    </source>
</evidence>
<evidence type="ECO:0000256" key="9">
    <source>
        <dbReference type="SAM" id="SignalP"/>
    </source>
</evidence>
<protein>
    <recommendedName>
        <fullName evidence="10">CNNM transmembrane domain-containing protein</fullName>
    </recommendedName>
</protein>
<keyword evidence="5" id="KW-0813">Transport</keyword>
<dbReference type="CDD" id="cd04590">
    <property type="entry name" value="CBS_pair_CorC_HlyC_assoc"/>
    <property type="match status" value="1"/>
</dbReference>
<comment type="caution">
    <text evidence="11">The sequence shown here is derived from an EMBL/GenBank/DDBJ whole genome shotgun (WGS) entry which is preliminary data.</text>
</comment>
<comment type="similarity">
    <text evidence="2">Belongs to the ACDP family.</text>
</comment>
<feature type="transmembrane region" description="Helical" evidence="8">
    <location>
        <begin position="139"/>
        <end position="159"/>
    </location>
</feature>
<dbReference type="InterPro" id="IPR045095">
    <property type="entry name" value="ACDP"/>
</dbReference>